<reference evidence="5" key="3">
    <citation type="journal article" date="2019" name="Int. J. Syst. Evol. Microbiol.">
        <title>The Global Catalogue of Microorganisms (GCM) 10K type strain sequencing project: providing services to taxonomists for standard genome sequencing and annotation.</title>
        <authorList>
            <consortium name="The Broad Institute Genomics Platform"/>
            <consortium name="The Broad Institute Genome Sequencing Center for Infectious Disease"/>
            <person name="Wu L."/>
            <person name="Ma J."/>
        </authorList>
    </citation>
    <scope>NUCLEOTIDE SEQUENCE [LARGE SCALE GENOMIC DNA]</scope>
    <source>
        <strain evidence="5">NBRC 3250</strain>
    </source>
</reference>
<dbReference type="Proteomes" id="UP001156672">
    <property type="component" value="Unassembled WGS sequence"/>
</dbReference>
<evidence type="ECO:0000313" key="4">
    <source>
        <dbReference type="Proteomes" id="UP000075682"/>
    </source>
</evidence>
<dbReference type="Proteomes" id="UP000075682">
    <property type="component" value="Unassembled WGS sequence"/>
</dbReference>
<keyword evidence="5" id="KW-1185">Reference proteome</keyword>
<proteinExistence type="predicted"/>
<accession>A0AAW3QT43</accession>
<evidence type="ECO:0000313" key="3">
    <source>
        <dbReference type="EMBL" id="KXV36540.1"/>
    </source>
</evidence>
<reference evidence="3 4" key="2">
    <citation type="submission" date="2015-06" db="EMBL/GenBank/DDBJ databases">
        <title>Improved classification and identification of acetic acid bacteria using matrix-assisted laser desorption/ionization time-of-flight mass spectrometry; Gluconobacter nephelii and Gluconobacter uchimurae are later heterotypic synonyms of Gluconobacter japonicus and Gluconobacter oxydans, respectively.</title>
        <authorList>
            <person name="Li L."/>
            <person name="Cleenwerck I."/>
            <person name="De Vuyst L."/>
            <person name="Vandamme P."/>
        </authorList>
    </citation>
    <scope>NUCLEOTIDE SEQUENCE [LARGE SCALE GENOMIC DNA]</scope>
    <source>
        <strain evidence="3 4">LMG 1356</strain>
    </source>
</reference>
<reference evidence="2" key="4">
    <citation type="submission" date="2023-01" db="EMBL/GenBank/DDBJ databases">
        <title>Draft genome sequence of Gluconobacter albidus strain NBRC 3250.</title>
        <authorList>
            <person name="Sun Q."/>
            <person name="Mori K."/>
        </authorList>
    </citation>
    <scope>NUCLEOTIDE SEQUENCE</scope>
    <source>
        <strain evidence="2">NBRC 3250</strain>
    </source>
</reference>
<dbReference type="EMBL" id="BSNW01000006">
    <property type="protein sequence ID" value="GLQ68271.1"/>
    <property type="molecule type" value="Genomic_DNA"/>
</dbReference>
<sequence length="120" mass="13011">MHLEQRTGPVPGLVYATVRQGMTTRTFPIEVRRTASGHYISRMPDNRWSIECLTVEAALLMHAAVLFPIEQELSPWLSNPKPAPSALSNAAGPIKSPIADGQGPVPAPQKTLKQKTDANS</sequence>
<gene>
    <name evidence="3" type="ORF">AD941_14385</name>
    <name evidence="2" type="ORF">GCM10007866_07190</name>
</gene>
<dbReference type="EMBL" id="LHZN01000146">
    <property type="protein sequence ID" value="KXV36540.1"/>
    <property type="molecule type" value="Genomic_DNA"/>
</dbReference>
<comment type="caution">
    <text evidence="3">The sequence shown here is derived from an EMBL/GenBank/DDBJ whole genome shotgun (WGS) entry which is preliminary data.</text>
</comment>
<dbReference type="AlphaFoldDB" id="A0AAW3QT43"/>
<evidence type="ECO:0000313" key="2">
    <source>
        <dbReference type="EMBL" id="GLQ68271.1"/>
    </source>
</evidence>
<protein>
    <submittedName>
        <fullName evidence="3">Uncharacterized protein</fullName>
    </submittedName>
</protein>
<organism evidence="3 4">
    <name type="scientific">Gluconobacter albidus</name>
    <dbReference type="NCBI Taxonomy" id="318683"/>
    <lineage>
        <taxon>Bacteria</taxon>
        <taxon>Pseudomonadati</taxon>
        <taxon>Pseudomonadota</taxon>
        <taxon>Alphaproteobacteria</taxon>
        <taxon>Acetobacterales</taxon>
        <taxon>Acetobacteraceae</taxon>
        <taxon>Gluconobacter</taxon>
    </lineage>
</organism>
<reference evidence="2" key="1">
    <citation type="journal article" date="2014" name="Int. J. Syst. Evol. Microbiol.">
        <title>Complete genome of a new Firmicutes species belonging to the dominant human colonic microbiota ('Ruminococcus bicirculans') reveals two chromosomes and a selective capacity to utilize plant glucans.</title>
        <authorList>
            <consortium name="NISC Comparative Sequencing Program"/>
            <person name="Wegmann U."/>
            <person name="Louis P."/>
            <person name="Goesmann A."/>
            <person name="Henrissat B."/>
            <person name="Duncan S.H."/>
            <person name="Flint H.J."/>
        </authorList>
    </citation>
    <scope>NUCLEOTIDE SEQUENCE</scope>
    <source>
        <strain evidence="2">NBRC 3250</strain>
    </source>
</reference>
<dbReference type="KEGG" id="gal:A0U94_03475"/>
<evidence type="ECO:0000313" key="5">
    <source>
        <dbReference type="Proteomes" id="UP001156672"/>
    </source>
</evidence>
<evidence type="ECO:0000256" key="1">
    <source>
        <dbReference type="SAM" id="MobiDB-lite"/>
    </source>
</evidence>
<name>A0AAW3QT43_9PROT</name>
<feature type="region of interest" description="Disordered" evidence="1">
    <location>
        <begin position="78"/>
        <end position="120"/>
    </location>
</feature>